<proteinExistence type="predicted"/>
<dbReference type="PhylomeDB" id="A0A0G4G6S8"/>
<dbReference type="VEuPathDB" id="CryptoDB:Cvel_4231"/>
<feature type="compositionally biased region" description="Polar residues" evidence="1">
    <location>
        <begin position="27"/>
        <end position="41"/>
    </location>
</feature>
<sequence length="298" mass="33328">MIKIKDTASAPVSVCTVAVDESDHESAGSTLGSQESPQVPNLTPVAQGEQLWEGPERATQMKAEQRVRPHTDPDAYIMSDVPLPRGYSVRQLRELAESNGKGAVQRIMKLATETEGWVSNGTHKGVTCEMKPTGDDHYFVCRGRLNFGTKFNAFDFIDFIHKWENARKYDHMLSEGPSMSTSFDAWPEPQAPSTGKRAVRMHVATAGYVFRHLEDGSMEVTTLMVADMKVKLPKKVMDRAPFLTEQPSSLGKIKALMYKEGVRVNPLRPWDLVASLKPLAEDVRTETEAVRRKYHIQP</sequence>
<protein>
    <recommendedName>
        <fullName evidence="3">START domain-containing protein</fullName>
    </recommendedName>
</protein>
<gene>
    <name evidence="2" type="ORF">Cvel_4231</name>
</gene>
<evidence type="ECO:0008006" key="3">
    <source>
        <dbReference type="Google" id="ProtNLM"/>
    </source>
</evidence>
<dbReference type="SUPFAM" id="SSF55961">
    <property type="entry name" value="Bet v1-like"/>
    <property type="match status" value="1"/>
</dbReference>
<name>A0A0G4G6S8_9ALVE</name>
<evidence type="ECO:0000256" key="1">
    <source>
        <dbReference type="SAM" id="MobiDB-lite"/>
    </source>
</evidence>
<reference evidence="2" key="1">
    <citation type="submission" date="2014-11" db="EMBL/GenBank/DDBJ databases">
        <authorList>
            <person name="Otto D Thomas"/>
            <person name="Naeem Raeece"/>
        </authorList>
    </citation>
    <scope>NUCLEOTIDE SEQUENCE</scope>
</reference>
<organism evidence="2">
    <name type="scientific">Chromera velia CCMP2878</name>
    <dbReference type="NCBI Taxonomy" id="1169474"/>
    <lineage>
        <taxon>Eukaryota</taxon>
        <taxon>Sar</taxon>
        <taxon>Alveolata</taxon>
        <taxon>Colpodellida</taxon>
        <taxon>Chromeraceae</taxon>
        <taxon>Chromera</taxon>
    </lineage>
</organism>
<feature type="region of interest" description="Disordered" evidence="1">
    <location>
        <begin position="20"/>
        <end position="41"/>
    </location>
</feature>
<dbReference type="Gene3D" id="3.30.530.20">
    <property type="match status" value="1"/>
</dbReference>
<dbReference type="InterPro" id="IPR023393">
    <property type="entry name" value="START-like_dom_sf"/>
</dbReference>
<accession>A0A0G4G6S8</accession>
<dbReference type="EMBL" id="CDMZ01000926">
    <property type="protein sequence ID" value="CEM24073.1"/>
    <property type="molecule type" value="Genomic_DNA"/>
</dbReference>
<evidence type="ECO:0000313" key="2">
    <source>
        <dbReference type="EMBL" id="CEM24073.1"/>
    </source>
</evidence>
<dbReference type="AlphaFoldDB" id="A0A0G4G6S8"/>